<reference evidence="1" key="1">
    <citation type="submission" date="2019-11" db="EMBL/GenBank/DDBJ databases">
        <authorList>
            <person name="Kojima H."/>
        </authorList>
    </citation>
    <scope>NUCLEOTIDE SEQUENCE</scope>
    <source>
        <strain evidence="1">H1576</strain>
    </source>
</reference>
<dbReference type="GO" id="GO:1904047">
    <property type="term" value="F:S-adenosyl-L-methionine binding"/>
    <property type="evidence" value="ECO:0007669"/>
    <property type="project" value="TreeGrafter"/>
</dbReference>
<dbReference type="PANTHER" id="PTHR37822:SF2">
    <property type="entry name" value="SPORE PHOTOPRODUCT LYASE"/>
    <property type="match status" value="1"/>
</dbReference>
<proteinExistence type="predicted"/>
<dbReference type="EMBL" id="CP046072">
    <property type="protein sequence ID" value="QSZ40696.1"/>
    <property type="molecule type" value="Genomic_DNA"/>
</dbReference>
<name>A0A975AY15_9BACT</name>
<dbReference type="GO" id="GO:0042601">
    <property type="term" value="C:endospore-forming forespore"/>
    <property type="evidence" value="ECO:0007669"/>
    <property type="project" value="TreeGrafter"/>
</dbReference>
<dbReference type="GO" id="GO:0009116">
    <property type="term" value="P:nucleoside metabolic process"/>
    <property type="evidence" value="ECO:0007669"/>
    <property type="project" value="InterPro"/>
</dbReference>
<dbReference type="GO" id="GO:0003913">
    <property type="term" value="F:DNA photolyase activity"/>
    <property type="evidence" value="ECO:0007669"/>
    <property type="project" value="TreeGrafter"/>
</dbReference>
<dbReference type="InterPro" id="IPR035994">
    <property type="entry name" value="Nucleoside_phosphorylase_sf"/>
</dbReference>
<gene>
    <name evidence="1" type="ORF">GJV85_00690</name>
</gene>
<dbReference type="Gene3D" id="3.40.50.1580">
    <property type="entry name" value="Nucleoside phosphorylase domain"/>
    <property type="match status" value="1"/>
</dbReference>
<sequence>MLYFVIALKSEAQAYVDRYKLKKSKLNSFSLFENEQIRLIVSGIGVTNSRLATQSLINQYDITDDDIYINVGICGATDKYEIGTLIQIGRVTYDNSSYIFNNKKRSIVCLDEEASDTKYDIVDMESFGFYDSVIHSPAIKNFHIIKIVSDHFEPESITKEDTKALIFNQIDVINGILFTEE</sequence>
<dbReference type="KEGG" id="saqt:GJV85_00690"/>
<keyword evidence="2" id="KW-1185">Reference proteome</keyword>
<evidence type="ECO:0000313" key="1">
    <source>
        <dbReference type="EMBL" id="QSZ40696.1"/>
    </source>
</evidence>
<dbReference type="PANTHER" id="PTHR37822">
    <property type="entry name" value="SPORE PHOTOPRODUCT LYASE-RELATED"/>
    <property type="match status" value="1"/>
</dbReference>
<dbReference type="SUPFAM" id="SSF53167">
    <property type="entry name" value="Purine and uridine phosphorylases"/>
    <property type="match status" value="1"/>
</dbReference>
<dbReference type="Proteomes" id="UP000671852">
    <property type="component" value="Chromosome"/>
</dbReference>
<dbReference type="AlphaFoldDB" id="A0A975AY15"/>
<evidence type="ECO:0000313" key="2">
    <source>
        <dbReference type="Proteomes" id="UP000671852"/>
    </source>
</evidence>
<accession>A0A975AY15</accession>
<dbReference type="InterPro" id="IPR049539">
    <property type="entry name" value="SPL"/>
</dbReference>
<evidence type="ECO:0008006" key="3">
    <source>
        <dbReference type="Google" id="ProtNLM"/>
    </source>
</evidence>
<organism evidence="1 2">
    <name type="scientific">Sulfurimonas aquatica</name>
    <dbReference type="NCBI Taxonomy" id="2672570"/>
    <lineage>
        <taxon>Bacteria</taxon>
        <taxon>Pseudomonadati</taxon>
        <taxon>Campylobacterota</taxon>
        <taxon>Epsilonproteobacteria</taxon>
        <taxon>Campylobacterales</taxon>
        <taxon>Sulfurimonadaceae</taxon>
        <taxon>Sulfurimonas</taxon>
    </lineage>
</organism>
<dbReference type="GO" id="GO:0051539">
    <property type="term" value="F:4 iron, 4 sulfur cluster binding"/>
    <property type="evidence" value="ECO:0007669"/>
    <property type="project" value="TreeGrafter"/>
</dbReference>
<reference evidence="1" key="2">
    <citation type="submission" date="2021-04" db="EMBL/GenBank/DDBJ databases">
        <title>Isolation and characterization of a novel species of the genus Sulfurimonas.</title>
        <authorList>
            <person name="Fukui M."/>
        </authorList>
    </citation>
    <scope>NUCLEOTIDE SEQUENCE</scope>
    <source>
        <strain evidence="1">H1576</strain>
    </source>
</reference>
<dbReference type="RefSeq" id="WP_207561974.1">
    <property type="nucleotide sequence ID" value="NZ_CP046072.1"/>
</dbReference>
<protein>
    <recommendedName>
        <fullName evidence="3">Nucleoside phosphorylase domain-containing protein</fullName>
    </recommendedName>
</protein>